<gene>
    <name evidence="2" type="ORF">A3A97_03135</name>
</gene>
<evidence type="ECO:0000313" key="2">
    <source>
        <dbReference type="EMBL" id="OHA50542.1"/>
    </source>
</evidence>
<dbReference type="Proteomes" id="UP000176951">
    <property type="component" value="Unassembled WGS sequence"/>
</dbReference>
<evidence type="ECO:0000313" key="3">
    <source>
        <dbReference type="Proteomes" id="UP000176951"/>
    </source>
</evidence>
<proteinExistence type="predicted"/>
<feature type="transmembrane region" description="Helical" evidence="1">
    <location>
        <begin position="20"/>
        <end position="41"/>
    </location>
</feature>
<keyword evidence="1" id="KW-0812">Transmembrane</keyword>
<reference evidence="2 3" key="1">
    <citation type="journal article" date="2016" name="Nat. Commun.">
        <title>Thousands of microbial genomes shed light on interconnected biogeochemical processes in an aquifer system.</title>
        <authorList>
            <person name="Anantharaman K."/>
            <person name="Brown C.T."/>
            <person name="Hug L.A."/>
            <person name="Sharon I."/>
            <person name="Castelle C.J."/>
            <person name="Probst A.J."/>
            <person name="Thomas B.C."/>
            <person name="Singh A."/>
            <person name="Wilkins M.J."/>
            <person name="Karaoz U."/>
            <person name="Brodie E.L."/>
            <person name="Williams K.H."/>
            <person name="Hubbard S.S."/>
            <person name="Banfield J.F."/>
        </authorList>
    </citation>
    <scope>NUCLEOTIDE SEQUENCE [LARGE SCALE GENOMIC DNA]</scope>
</reference>
<accession>A0A1G2PSH6</accession>
<evidence type="ECO:0000256" key="1">
    <source>
        <dbReference type="SAM" id="Phobius"/>
    </source>
</evidence>
<dbReference type="AlphaFoldDB" id="A0A1G2PSH6"/>
<keyword evidence="1" id="KW-0472">Membrane</keyword>
<protein>
    <submittedName>
        <fullName evidence="2">Uncharacterized protein</fullName>
    </submittedName>
</protein>
<sequence length="133" mass="14165">MATKKYIYESDALKAAKKTAASAGSLAALVGAAAGFAAVLFSPKYGKQLKSEIGSVAEAVKAQVAADAALQLNKAKVMSKAVYDAIVQEAMAEYNKSSRMAEKDLKVIEKDLDKRWKHILRVAKASQKNSSAK</sequence>
<comment type="caution">
    <text evidence="2">The sequence shown here is derived from an EMBL/GenBank/DDBJ whole genome shotgun (WGS) entry which is preliminary data.</text>
</comment>
<name>A0A1G2PSH6_9BACT</name>
<keyword evidence="1" id="KW-1133">Transmembrane helix</keyword>
<dbReference type="EMBL" id="MHSW01000034">
    <property type="protein sequence ID" value="OHA50542.1"/>
    <property type="molecule type" value="Genomic_DNA"/>
</dbReference>
<organism evidence="2 3">
    <name type="scientific">Candidatus Terrybacteria bacterium RIFCSPLOWO2_01_FULL_40_23</name>
    <dbReference type="NCBI Taxonomy" id="1802366"/>
    <lineage>
        <taxon>Bacteria</taxon>
        <taxon>Candidatus Terryibacteriota</taxon>
    </lineage>
</organism>